<evidence type="ECO:0000313" key="1">
    <source>
        <dbReference type="EMBL" id="RIA99345.1"/>
    </source>
</evidence>
<sequence>MAQLPDDCLTDIFEHLKDDTKTLYSCLLVNHLWCDASVRICWRYVWKFKNSHFRTLIACLPNTSKEILYKNGIIIPIPTSKPPMFNYAKFCKNLCTCSIHFGLMKLLKNHQQSISEEKLKMNLSILEQEILRLYMREITSFKTKDCLKNLSELFCSSDSFEFLYRLSGICQNILSLNLSLDDDGICQKILSLLGLDDDVSEGLTNLISAQKNLKVLRITYYSEESLGKIINSFINPNNLIQLSLGRIEHNISYSFIAQFTNIQELKLIFNYNSEFEDLNELDYIIFSRLQILKIYDFPLNYEKLIPFLANHEKNLKKLCVIERLCSRKFSTKFKKLFIEIRNNELEFFKVAFNSCRYVESVKIWCESPYLGDKQALESIIKYSHENIHEIRLFYRNDLASMLLPSELNSFFESWMIRKPKKPLSFIIEKFESQRFTLDSNDENMGIIKKYIRLGVIKRFVVTSPKDDDDFNTF</sequence>
<gene>
    <name evidence="1" type="ORF">C1645_811584</name>
</gene>
<evidence type="ECO:0008006" key="3">
    <source>
        <dbReference type="Google" id="ProtNLM"/>
    </source>
</evidence>
<comment type="caution">
    <text evidence="1">The sequence shown here is derived from an EMBL/GenBank/DDBJ whole genome shotgun (WGS) entry which is preliminary data.</text>
</comment>
<keyword evidence="2" id="KW-1185">Reference proteome</keyword>
<accession>A0A397TRT3</accession>
<name>A0A397TRT3_9GLOM</name>
<dbReference type="SUPFAM" id="SSF52047">
    <property type="entry name" value="RNI-like"/>
    <property type="match status" value="1"/>
</dbReference>
<dbReference type="EMBL" id="QKYT01000005">
    <property type="protein sequence ID" value="RIA99345.1"/>
    <property type="molecule type" value="Genomic_DNA"/>
</dbReference>
<dbReference type="Proteomes" id="UP000265703">
    <property type="component" value="Unassembled WGS sequence"/>
</dbReference>
<dbReference type="SUPFAM" id="SSF81383">
    <property type="entry name" value="F-box domain"/>
    <property type="match status" value="1"/>
</dbReference>
<reference evidence="1 2" key="1">
    <citation type="submission" date="2018-06" db="EMBL/GenBank/DDBJ databases">
        <title>Comparative genomics reveals the genomic features of Rhizophagus irregularis, R. cerebriforme, R. diaphanum and Gigaspora rosea, and their symbiotic lifestyle signature.</title>
        <authorList>
            <person name="Morin E."/>
            <person name="San Clemente H."/>
            <person name="Chen E.C.H."/>
            <person name="De La Providencia I."/>
            <person name="Hainaut M."/>
            <person name="Kuo A."/>
            <person name="Kohler A."/>
            <person name="Murat C."/>
            <person name="Tang N."/>
            <person name="Roy S."/>
            <person name="Loubradou J."/>
            <person name="Henrissat B."/>
            <person name="Grigoriev I.V."/>
            <person name="Corradi N."/>
            <person name="Roux C."/>
            <person name="Martin F.M."/>
        </authorList>
    </citation>
    <scope>NUCLEOTIDE SEQUENCE [LARGE SCALE GENOMIC DNA]</scope>
    <source>
        <strain evidence="1 2">DAOM 227022</strain>
    </source>
</reference>
<evidence type="ECO:0000313" key="2">
    <source>
        <dbReference type="Proteomes" id="UP000265703"/>
    </source>
</evidence>
<dbReference type="AlphaFoldDB" id="A0A397TRT3"/>
<proteinExistence type="predicted"/>
<protein>
    <recommendedName>
        <fullName evidence="3">F-box domain-containing protein</fullName>
    </recommendedName>
</protein>
<dbReference type="InterPro" id="IPR036047">
    <property type="entry name" value="F-box-like_dom_sf"/>
</dbReference>
<dbReference type="OrthoDB" id="550575at2759"/>
<organism evidence="1 2">
    <name type="scientific">Glomus cerebriforme</name>
    <dbReference type="NCBI Taxonomy" id="658196"/>
    <lineage>
        <taxon>Eukaryota</taxon>
        <taxon>Fungi</taxon>
        <taxon>Fungi incertae sedis</taxon>
        <taxon>Mucoromycota</taxon>
        <taxon>Glomeromycotina</taxon>
        <taxon>Glomeromycetes</taxon>
        <taxon>Glomerales</taxon>
        <taxon>Glomeraceae</taxon>
        <taxon>Glomus</taxon>
    </lineage>
</organism>
<dbReference type="CDD" id="cd09917">
    <property type="entry name" value="F-box_SF"/>
    <property type="match status" value="1"/>
</dbReference>